<dbReference type="AlphaFoldDB" id="A0A1I2FRQ2"/>
<gene>
    <name evidence="2" type="ORF">SAMN05216378_4985</name>
</gene>
<feature type="transmembrane region" description="Helical" evidence="1">
    <location>
        <begin position="6"/>
        <end position="26"/>
    </location>
</feature>
<evidence type="ECO:0000313" key="2">
    <source>
        <dbReference type="EMBL" id="SFF07539.1"/>
    </source>
</evidence>
<reference evidence="3" key="1">
    <citation type="submission" date="2016-10" db="EMBL/GenBank/DDBJ databases">
        <authorList>
            <person name="Varghese N."/>
            <person name="Submissions S."/>
        </authorList>
    </citation>
    <scope>NUCLEOTIDE SEQUENCE [LARGE SCALE GENOMIC DNA]</scope>
    <source>
        <strain evidence="3">CGMCC 1.10784</strain>
    </source>
</reference>
<dbReference type="STRING" id="1045775.SAMN05216378_4985"/>
<keyword evidence="3" id="KW-1185">Reference proteome</keyword>
<proteinExistence type="predicted"/>
<evidence type="ECO:0000256" key="1">
    <source>
        <dbReference type="SAM" id="Phobius"/>
    </source>
</evidence>
<keyword evidence="1" id="KW-0472">Membrane</keyword>
<dbReference type="EMBL" id="FOMT01000005">
    <property type="protein sequence ID" value="SFF07539.1"/>
    <property type="molecule type" value="Genomic_DNA"/>
</dbReference>
<name>A0A1I2FRQ2_9BACL</name>
<organism evidence="2 3">
    <name type="scientific">Paenibacillus catalpae</name>
    <dbReference type="NCBI Taxonomy" id="1045775"/>
    <lineage>
        <taxon>Bacteria</taxon>
        <taxon>Bacillati</taxon>
        <taxon>Bacillota</taxon>
        <taxon>Bacilli</taxon>
        <taxon>Bacillales</taxon>
        <taxon>Paenibacillaceae</taxon>
        <taxon>Paenibacillus</taxon>
    </lineage>
</organism>
<protein>
    <submittedName>
        <fullName evidence="2">Uncharacterized protein</fullName>
    </submittedName>
</protein>
<dbReference type="Proteomes" id="UP000198855">
    <property type="component" value="Unassembled WGS sequence"/>
</dbReference>
<accession>A0A1I2FRQ2</accession>
<evidence type="ECO:0000313" key="3">
    <source>
        <dbReference type="Proteomes" id="UP000198855"/>
    </source>
</evidence>
<sequence length="85" mass="9970">MARYSMVLFFFAGFSVVVILLPCSFIGRYVKIHLEVVDEEGMNHYGHRAIKVYESEILVLDKEKSRDQHANSIHPKRDGLWLVYR</sequence>
<keyword evidence="1" id="KW-1133">Transmembrane helix</keyword>
<keyword evidence="1" id="KW-0812">Transmembrane</keyword>